<evidence type="ECO:0000313" key="2">
    <source>
        <dbReference type="Proteomes" id="UP000807025"/>
    </source>
</evidence>
<proteinExistence type="predicted"/>
<dbReference type="Proteomes" id="UP000807025">
    <property type="component" value="Unassembled WGS sequence"/>
</dbReference>
<comment type="caution">
    <text evidence="1">The sequence shown here is derived from an EMBL/GenBank/DDBJ whole genome shotgun (WGS) entry which is preliminary data.</text>
</comment>
<evidence type="ECO:0000313" key="1">
    <source>
        <dbReference type="EMBL" id="KAF9486986.1"/>
    </source>
</evidence>
<reference evidence="1" key="1">
    <citation type="submission" date="2020-11" db="EMBL/GenBank/DDBJ databases">
        <authorList>
            <consortium name="DOE Joint Genome Institute"/>
            <person name="Ahrendt S."/>
            <person name="Riley R."/>
            <person name="Andreopoulos W."/>
            <person name="Labutti K."/>
            <person name="Pangilinan J."/>
            <person name="Ruiz-Duenas F.J."/>
            <person name="Barrasa J.M."/>
            <person name="Sanchez-Garcia M."/>
            <person name="Camarero S."/>
            <person name="Miyauchi S."/>
            <person name="Serrano A."/>
            <person name="Linde D."/>
            <person name="Babiker R."/>
            <person name="Drula E."/>
            <person name="Ayuso-Fernandez I."/>
            <person name="Pacheco R."/>
            <person name="Padilla G."/>
            <person name="Ferreira P."/>
            <person name="Barriuso J."/>
            <person name="Kellner H."/>
            <person name="Castanera R."/>
            <person name="Alfaro M."/>
            <person name="Ramirez L."/>
            <person name="Pisabarro A.G."/>
            <person name="Kuo A."/>
            <person name="Tritt A."/>
            <person name="Lipzen A."/>
            <person name="He G."/>
            <person name="Yan M."/>
            <person name="Ng V."/>
            <person name="Cullen D."/>
            <person name="Martin F."/>
            <person name="Rosso M.-N."/>
            <person name="Henrissat B."/>
            <person name="Hibbett D."/>
            <person name="Martinez A.T."/>
            <person name="Grigoriev I.V."/>
        </authorList>
    </citation>
    <scope>NUCLEOTIDE SEQUENCE</scope>
    <source>
        <strain evidence="1">ATCC 90797</strain>
    </source>
</reference>
<sequence>MASGKNLFTHLDTMLCAAHLIPVFGMDMVPVELGHTYTLDIYQSFYLNKYNDHHACEILPV</sequence>
<dbReference type="AlphaFoldDB" id="A0A9P5ZGD9"/>
<dbReference type="OrthoDB" id="3187773at2759"/>
<organism evidence="1 2">
    <name type="scientific">Pleurotus eryngii</name>
    <name type="common">Boletus of the steppes</name>
    <dbReference type="NCBI Taxonomy" id="5323"/>
    <lineage>
        <taxon>Eukaryota</taxon>
        <taxon>Fungi</taxon>
        <taxon>Dikarya</taxon>
        <taxon>Basidiomycota</taxon>
        <taxon>Agaricomycotina</taxon>
        <taxon>Agaricomycetes</taxon>
        <taxon>Agaricomycetidae</taxon>
        <taxon>Agaricales</taxon>
        <taxon>Pleurotineae</taxon>
        <taxon>Pleurotaceae</taxon>
        <taxon>Pleurotus</taxon>
    </lineage>
</organism>
<accession>A0A9P5ZGD9</accession>
<keyword evidence="2" id="KW-1185">Reference proteome</keyword>
<gene>
    <name evidence="1" type="ORF">BDN71DRAFT_1405355</name>
</gene>
<name>A0A9P5ZGD9_PLEER</name>
<dbReference type="EMBL" id="MU154842">
    <property type="protein sequence ID" value="KAF9486986.1"/>
    <property type="molecule type" value="Genomic_DNA"/>
</dbReference>
<protein>
    <submittedName>
        <fullName evidence="1">Uncharacterized protein</fullName>
    </submittedName>
</protein>